<sequence>MLKRSVPEASHEGNNGIFMTPRRPGQPAEEFCGMSVNRSSFVTPVPSRNGRSRNNPGAYTVGRCDGSPLMEAINSPKVRITSKNERIRNLEATEKLLIRELDELKSMLKTSMSQQEQLQRHCDNQKERIAKYKSNSEEWEQRKTELKEELKAKTNSLATAERQLRDAKDELRGIQQEATSLEIENSNLKRQLEEAKQAAELDRDQYHAAVSDWRKRCESEASEMMSLYSAEAAKNAELQRELREMAEHLEKVQKHHEDTKALMKSTIEELKNIHQQKYDAVLKRADDAESELARQEEKHKCFVSEHEATVRQLESAHLAEKDQRDSKLRSTRSRIDELESSLTEHNRVILEQRKELTRLTEEKDAVDLEVFGLKNSLSERESQLQDAHSIIKKLGKDVESVTSKYNNTTQEVEALRDECSRLQADADQKEQELAGMQQRLEDLMSLTDLHEHVAMELEQTRRDLESERVTNCNLQSRTACMFEELSEKLQAVECKNRQQAEEITRLESMVENEVKIAKENEERSKAESDQLREKDAVRTEQLLLLDGKVKGLESDILQYHKESSKLHLRILELEDENQQYSKCIEWSNFRANEGSVKNPNLTLRSSKGTIGRSGLPHFASSGDNTFTFLMNEDEPSVRQNYATNKTMAPPETSGIQVCYRNTEPFKFIRMLHPAMRCAYATEVAAYNSPTGNENTVKHGRFSERRRSGVKVK</sequence>
<name>A0A3P7WZ86_HELPZ</name>
<proteinExistence type="predicted"/>
<organism evidence="3">
    <name type="scientific">Heligmosomoides polygyrus</name>
    <name type="common">Parasitic roundworm</name>
    <dbReference type="NCBI Taxonomy" id="6339"/>
    <lineage>
        <taxon>Eukaryota</taxon>
        <taxon>Metazoa</taxon>
        <taxon>Ecdysozoa</taxon>
        <taxon>Nematoda</taxon>
        <taxon>Chromadorea</taxon>
        <taxon>Rhabditida</taxon>
        <taxon>Rhabditina</taxon>
        <taxon>Rhabditomorpha</taxon>
        <taxon>Strongyloidea</taxon>
        <taxon>Heligmosomidae</taxon>
        <taxon>Heligmosomoides</taxon>
    </lineage>
</organism>
<dbReference type="Proteomes" id="UP000050761">
    <property type="component" value="Unassembled WGS sequence"/>
</dbReference>
<feature type="coiled-coil region" evidence="1">
    <location>
        <begin position="482"/>
        <end position="534"/>
    </location>
</feature>
<reference evidence="3 4" key="1">
    <citation type="submission" date="2018-11" db="EMBL/GenBank/DDBJ databases">
        <authorList>
            <consortium name="Pathogen Informatics"/>
        </authorList>
    </citation>
    <scope>NUCLEOTIDE SEQUENCE [LARGE SCALE GENOMIC DNA]</scope>
</reference>
<gene>
    <name evidence="3" type="ORF">HPBE_LOCUS6016</name>
</gene>
<dbReference type="OrthoDB" id="5791508at2759"/>
<dbReference type="AlphaFoldDB" id="A0A3P7WZ86"/>
<keyword evidence="4" id="KW-1185">Reference proteome</keyword>
<feature type="region of interest" description="Disordered" evidence="2">
    <location>
        <begin position="688"/>
        <end position="712"/>
    </location>
</feature>
<evidence type="ECO:0000256" key="1">
    <source>
        <dbReference type="SAM" id="Coils"/>
    </source>
</evidence>
<protein>
    <submittedName>
        <fullName evidence="3 5">Uncharacterized protein</fullName>
    </submittedName>
</protein>
<evidence type="ECO:0000313" key="5">
    <source>
        <dbReference type="WBParaSite" id="HPBE_0000601501-mRNA-1"/>
    </source>
</evidence>
<feature type="coiled-coil region" evidence="1">
    <location>
        <begin position="87"/>
        <end position="369"/>
    </location>
</feature>
<feature type="compositionally biased region" description="Basic and acidic residues" evidence="2">
    <location>
        <begin position="1"/>
        <end position="11"/>
    </location>
</feature>
<reference evidence="5" key="2">
    <citation type="submission" date="2019-09" db="UniProtKB">
        <authorList>
            <consortium name="WormBaseParasite"/>
        </authorList>
    </citation>
    <scope>IDENTIFICATION</scope>
</reference>
<dbReference type="Gene3D" id="1.10.287.1490">
    <property type="match status" value="1"/>
</dbReference>
<evidence type="ECO:0000256" key="2">
    <source>
        <dbReference type="SAM" id="MobiDB-lite"/>
    </source>
</evidence>
<accession>A0A3P7WZ86</accession>
<evidence type="ECO:0000313" key="4">
    <source>
        <dbReference type="Proteomes" id="UP000050761"/>
    </source>
</evidence>
<dbReference type="EMBL" id="UZAH01025580">
    <property type="protein sequence ID" value="VDO66620.1"/>
    <property type="molecule type" value="Genomic_DNA"/>
</dbReference>
<feature type="region of interest" description="Disordered" evidence="2">
    <location>
        <begin position="1"/>
        <end position="29"/>
    </location>
</feature>
<keyword evidence="1" id="KW-0175">Coiled coil</keyword>
<feature type="coiled-coil region" evidence="1">
    <location>
        <begin position="398"/>
        <end position="446"/>
    </location>
</feature>
<evidence type="ECO:0000313" key="3">
    <source>
        <dbReference type="EMBL" id="VDO66620.1"/>
    </source>
</evidence>
<dbReference type="WBParaSite" id="HPBE_0000601501-mRNA-1">
    <property type="protein sequence ID" value="HPBE_0000601501-mRNA-1"/>
    <property type="gene ID" value="HPBE_0000601501"/>
</dbReference>